<dbReference type="GO" id="GO:0006094">
    <property type="term" value="P:gluconeogenesis"/>
    <property type="evidence" value="ECO:0007669"/>
    <property type="project" value="UniProtKB-UniRule"/>
</dbReference>
<dbReference type="InterPro" id="IPR013078">
    <property type="entry name" value="His_Pase_superF_clade-1"/>
</dbReference>
<comment type="function">
    <text evidence="6 10">Catalyzes the interconversion of 2-phosphoglycerate and 3-phosphoglycerate.</text>
</comment>
<feature type="binding site" evidence="6 8">
    <location>
        <begin position="120"/>
        <end position="121"/>
    </location>
    <ligand>
        <name>substrate</name>
    </ligand>
</feature>
<evidence type="ECO:0000256" key="3">
    <source>
        <dbReference type="ARBA" id="ARBA00022432"/>
    </source>
</evidence>
<dbReference type="EC" id="5.4.2.11" evidence="6 10"/>
<accession>W1Q6H9</accession>
<feature type="binding site" evidence="6 8">
    <location>
        <position position="104"/>
    </location>
    <ligand>
        <name>substrate</name>
    </ligand>
</feature>
<evidence type="ECO:0000256" key="8">
    <source>
        <dbReference type="PIRSR" id="PIRSR613078-2"/>
    </source>
</evidence>
<evidence type="ECO:0000256" key="2">
    <source>
        <dbReference type="ARBA" id="ARBA00006717"/>
    </source>
</evidence>
<feature type="active site" description="Proton donor/acceptor" evidence="6 7">
    <location>
        <position position="93"/>
    </location>
</feature>
<dbReference type="Gene3D" id="3.40.50.1240">
    <property type="entry name" value="Phosphoglycerate mutase-like"/>
    <property type="match status" value="1"/>
</dbReference>
<feature type="binding site" evidence="6 8">
    <location>
        <position position="66"/>
    </location>
    <ligand>
        <name>substrate</name>
    </ligand>
</feature>
<gene>
    <name evidence="6" type="primary">gpmA</name>
    <name evidence="11" type="ORF">GCWU000182_000005</name>
</gene>
<dbReference type="PIRSF" id="PIRSF000709">
    <property type="entry name" value="6PFK_2-Ptase"/>
    <property type="match status" value="1"/>
</dbReference>
<dbReference type="SUPFAM" id="SSF53254">
    <property type="entry name" value="Phosphoglycerate mutase-like"/>
    <property type="match status" value="1"/>
</dbReference>
<evidence type="ECO:0000256" key="9">
    <source>
        <dbReference type="PIRSR" id="PIRSR613078-3"/>
    </source>
</evidence>
<dbReference type="GO" id="GO:0006096">
    <property type="term" value="P:glycolytic process"/>
    <property type="evidence" value="ECO:0007669"/>
    <property type="project" value="UniProtKB-UniRule"/>
</dbReference>
<dbReference type="UniPathway" id="UPA00109">
    <property type="reaction ID" value="UER00186"/>
</dbReference>
<dbReference type="PANTHER" id="PTHR11931">
    <property type="entry name" value="PHOSPHOGLYCERATE MUTASE"/>
    <property type="match status" value="1"/>
</dbReference>
<evidence type="ECO:0000313" key="12">
    <source>
        <dbReference type="Proteomes" id="UP000019050"/>
    </source>
</evidence>
<sequence length="256" mass="29067">MLGGDFMKQLVLIRHGESEWNRLNLFTGWTDVELTDKGLAEAHEAGRQLRAAGFDFDLAYTSYLKRAIHTLDAVLTELDRSWIPVHKAWQLNERHYGALQGLNKVETAEKYGEEQVKIWRRSFDVLPPSLEASDGRNPRLQDQYRRVPAEDSLPLAESLATTIERVVPYFETVIRPQMAEGQRIIIAAHGNSLRALVKYFDKLSADQIMEVNIPTGVPLVYEFDDNFQAIKHYYLGDQEALAAKMSAVANQGKLAH</sequence>
<comment type="similarity">
    <text evidence="2 6">Belongs to the phosphoglycerate mutase family. BPG-dependent PGAM subfamily.</text>
</comment>
<keyword evidence="5 6" id="KW-0413">Isomerase</keyword>
<dbReference type="InterPro" id="IPR001345">
    <property type="entry name" value="PG/BPGM_mutase_AS"/>
</dbReference>
<feature type="active site" description="Tele-phosphohistidine intermediate" evidence="6 7">
    <location>
        <position position="15"/>
    </location>
</feature>
<dbReference type="EMBL" id="ACIN03000001">
    <property type="protein sequence ID" value="ESK66319.1"/>
    <property type="molecule type" value="Genomic_DNA"/>
</dbReference>
<dbReference type="HAMAP" id="MF_01039">
    <property type="entry name" value="PGAM_GpmA"/>
    <property type="match status" value="1"/>
</dbReference>
<evidence type="ECO:0000256" key="1">
    <source>
        <dbReference type="ARBA" id="ARBA00000380"/>
    </source>
</evidence>
<proteinExistence type="inferred from homology"/>
<evidence type="ECO:0000256" key="5">
    <source>
        <dbReference type="ARBA" id="ARBA00023235"/>
    </source>
</evidence>
<dbReference type="eggNOG" id="COG0588">
    <property type="taxonomic scope" value="Bacteria"/>
</dbReference>
<evidence type="ECO:0000256" key="4">
    <source>
        <dbReference type="ARBA" id="ARBA00023152"/>
    </source>
</evidence>
<dbReference type="Pfam" id="PF00300">
    <property type="entry name" value="His_Phos_1"/>
    <property type="match status" value="2"/>
</dbReference>
<dbReference type="CDD" id="cd07067">
    <property type="entry name" value="HP_PGM_like"/>
    <property type="match status" value="1"/>
</dbReference>
<feature type="site" description="Transition state stabilizer" evidence="6 9">
    <location>
        <position position="189"/>
    </location>
</feature>
<dbReference type="PROSITE" id="PS00175">
    <property type="entry name" value="PG_MUTASE"/>
    <property type="match status" value="1"/>
</dbReference>
<reference evidence="11" key="1">
    <citation type="submission" date="2013-06" db="EMBL/GenBank/DDBJ databases">
        <authorList>
            <person name="Weinstock G."/>
            <person name="Sodergren E."/>
            <person name="Clifton S."/>
            <person name="Fulton L."/>
            <person name="Fulton B."/>
            <person name="Courtney L."/>
            <person name="Fronick C."/>
            <person name="Harrison M."/>
            <person name="Strong C."/>
            <person name="Farmer C."/>
            <person name="Delahaunty K."/>
            <person name="Markovic C."/>
            <person name="Hall O."/>
            <person name="Minx P."/>
            <person name="Tomlinson C."/>
            <person name="Mitreva M."/>
            <person name="Nelson J."/>
            <person name="Hou S."/>
            <person name="Wollam A."/>
            <person name="Pepin K.H."/>
            <person name="Johnson M."/>
            <person name="Bhonagiri V."/>
            <person name="Nash W.E."/>
            <person name="Warren W."/>
            <person name="Chinwalla A."/>
            <person name="Mardis E.R."/>
            <person name="Wilson R.K."/>
        </authorList>
    </citation>
    <scope>NUCLEOTIDE SEQUENCE [LARGE SCALE GENOMIC DNA]</scope>
    <source>
        <strain evidence="11">ATCC 49176</strain>
    </source>
</reference>
<dbReference type="HOGENOM" id="CLU_033323_1_1_9"/>
<keyword evidence="12" id="KW-1185">Reference proteome</keyword>
<dbReference type="STRING" id="592010.GCWU000182_000005"/>
<evidence type="ECO:0000256" key="7">
    <source>
        <dbReference type="PIRSR" id="PIRSR613078-1"/>
    </source>
</evidence>
<dbReference type="AlphaFoldDB" id="W1Q6H9"/>
<dbReference type="InterPro" id="IPR005952">
    <property type="entry name" value="Phosphogly_mut1"/>
</dbReference>
<keyword evidence="3 6" id="KW-0312">Gluconeogenesis</keyword>
<comment type="pathway">
    <text evidence="6 10">Carbohydrate degradation; glycolysis; pyruvate from D-glyceraldehyde 3-phosphate: step 3/5.</text>
</comment>
<feature type="binding site" evidence="6 8">
    <location>
        <begin position="190"/>
        <end position="191"/>
    </location>
    <ligand>
        <name>substrate</name>
    </ligand>
</feature>
<dbReference type="InterPro" id="IPR029033">
    <property type="entry name" value="His_PPase_superfam"/>
</dbReference>
<comment type="caution">
    <text evidence="11">The sequence shown here is derived from an EMBL/GenBank/DDBJ whole genome shotgun (WGS) entry which is preliminary data.</text>
</comment>
<feature type="binding site" evidence="6 8">
    <location>
        <begin position="27"/>
        <end position="28"/>
    </location>
    <ligand>
        <name>substrate</name>
    </ligand>
</feature>
<evidence type="ECO:0000256" key="10">
    <source>
        <dbReference type="RuleBase" id="RU004512"/>
    </source>
</evidence>
<name>W1Q6H9_ABIDE</name>
<protein>
    <recommendedName>
        <fullName evidence="6 10">2,3-bisphosphoglycerate-dependent phosphoglycerate mutase</fullName>
        <shortName evidence="6">BPG-dependent PGAM</shortName>
        <shortName evidence="6">PGAM</shortName>
        <shortName evidence="6">Phosphoglyceromutase</shortName>
        <shortName evidence="6">dPGM</shortName>
        <ecNumber evidence="6 10">5.4.2.11</ecNumber>
    </recommendedName>
</protein>
<dbReference type="FunFam" id="3.40.50.1240:FF:000003">
    <property type="entry name" value="2,3-bisphosphoglycerate-dependent phosphoglycerate mutase"/>
    <property type="match status" value="1"/>
</dbReference>
<feature type="binding site" evidence="6 8">
    <location>
        <begin position="14"/>
        <end position="21"/>
    </location>
    <ligand>
        <name>substrate</name>
    </ligand>
</feature>
<dbReference type="SMART" id="SM00855">
    <property type="entry name" value="PGAM"/>
    <property type="match status" value="1"/>
</dbReference>
<organism evidence="11 12">
    <name type="scientific">Abiotrophia defectiva ATCC 49176</name>
    <dbReference type="NCBI Taxonomy" id="592010"/>
    <lineage>
        <taxon>Bacteria</taxon>
        <taxon>Bacillati</taxon>
        <taxon>Bacillota</taxon>
        <taxon>Bacilli</taxon>
        <taxon>Lactobacillales</taxon>
        <taxon>Aerococcaceae</taxon>
        <taxon>Abiotrophia</taxon>
    </lineage>
</organism>
<evidence type="ECO:0000313" key="11">
    <source>
        <dbReference type="EMBL" id="ESK66319.1"/>
    </source>
</evidence>
<dbReference type="Proteomes" id="UP000019050">
    <property type="component" value="Unassembled WGS sequence"/>
</dbReference>
<dbReference type="GO" id="GO:0004619">
    <property type="term" value="F:phosphoglycerate mutase activity"/>
    <property type="evidence" value="ECO:0007669"/>
    <property type="project" value="UniProtKB-UniRule"/>
</dbReference>
<feature type="binding site" evidence="6 8">
    <location>
        <begin position="93"/>
        <end position="96"/>
    </location>
    <ligand>
        <name>substrate</name>
    </ligand>
</feature>
<evidence type="ECO:0000256" key="6">
    <source>
        <dbReference type="HAMAP-Rule" id="MF_01039"/>
    </source>
</evidence>
<dbReference type="NCBIfam" id="NF010713">
    <property type="entry name" value="PRK14115.1"/>
    <property type="match status" value="1"/>
</dbReference>
<dbReference type="NCBIfam" id="TIGR01258">
    <property type="entry name" value="pgm_1"/>
    <property type="match status" value="1"/>
</dbReference>
<comment type="catalytic activity">
    <reaction evidence="1 6 10">
        <text>(2R)-2-phosphoglycerate = (2R)-3-phosphoglycerate</text>
        <dbReference type="Rhea" id="RHEA:15901"/>
        <dbReference type="ChEBI" id="CHEBI:58272"/>
        <dbReference type="ChEBI" id="CHEBI:58289"/>
        <dbReference type="EC" id="5.4.2.11"/>
    </reaction>
</comment>
<keyword evidence="4 6" id="KW-0324">Glycolysis</keyword>